<feature type="compositionally biased region" description="Pro residues" evidence="1">
    <location>
        <begin position="455"/>
        <end position="465"/>
    </location>
</feature>
<keyword evidence="4" id="KW-1185">Reference proteome</keyword>
<dbReference type="EMBL" id="ML993594">
    <property type="protein sequence ID" value="KAF2167171.1"/>
    <property type="molecule type" value="Genomic_DNA"/>
</dbReference>
<dbReference type="RefSeq" id="XP_033668060.1">
    <property type="nucleotide sequence ID" value="XM_033812688.1"/>
</dbReference>
<feature type="compositionally biased region" description="Low complexity" evidence="1">
    <location>
        <begin position="55"/>
        <end position="70"/>
    </location>
</feature>
<feature type="region of interest" description="Disordered" evidence="1">
    <location>
        <begin position="443"/>
        <end position="528"/>
    </location>
</feature>
<feature type="compositionally biased region" description="Polar residues" evidence="1">
    <location>
        <begin position="470"/>
        <end position="502"/>
    </location>
</feature>
<proteinExistence type="predicted"/>
<feature type="chain" id="PRO_5025493223" evidence="2">
    <location>
        <begin position="21"/>
        <end position="902"/>
    </location>
</feature>
<dbReference type="OrthoDB" id="3649524at2759"/>
<protein>
    <submittedName>
        <fullName evidence="3">Uncharacterized protein</fullName>
    </submittedName>
</protein>
<feature type="signal peptide" evidence="2">
    <location>
        <begin position="1"/>
        <end position="20"/>
    </location>
</feature>
<name>A0A6A6CJF3_ZASCE</name>
<feature type="region of interest" description="Disordered" evidence="1">
    <location>
        <begin position="588"/>
        <end position="623"/>
    </location>
</feature>
<accession>A0A6A6CJF3</accession>
<evidence type="ECO:0000256" key="2">
    <source>
        <dbReference type="SAM" id="SignalP"/>
    </source>
</evidence>
<dbReference type="AlphaFoldDB" id="A0A6A6CJF3"/>
<gene>
    <name evidence="3" type="ORF">M409DRAFT_54362</name>
</gene>
<dbReference type="Proteomes" id="UP000799537">
    <property type="component" value="Unassembled WGS sequence"/>
</dbReference>
<reference evidence="3" key="1">
    <citation type="journal article" date="2020" name="Stud. Mycol.">
        <title>101 Dothideomycetes genomes: a test case for predicting lifestyles and emergence of pathogens.</title>
        <authorList>
            <person name="Haridas S."/>
            <person name="Albert R."/>
            <person name="Binder M."/>
            <person name="Bloem J."/>
            <person name="Labutti K."/>
            <person name="Salamov A."/>
            <person name="Andreopoulos B."/>
            <person name="Baker S."/>
            <person name="Barry K."/>
            <person name="Bills G."/>
            <person name="Bluhm B."/>
            <person name="Cannon C."/>
            <person name="Castanera R."/>
            <person name="Culley D."/>
            <person name="Daum C."/>
            <person name="Ezra D."/>
            <person name="Gonzalez J."/>
            <person name="Henrissat B."/>
            <person name="Kuo A."/>
            <person name="Liang C."/>
            <person name="Lipzen A."/>
            <person name="Lutzoni F."/>
            <person name="Magnuson J."/>
            <person name="Mondo S."/>
            <person name="Nolan M."/>
            <person name="Ohm R."/>
            <person name="Pangilinan J."/>
            <person name="Park H.-J."/>
            <person name="Ramirez L."/>
            <person name="Alfaro M."/>
            <person name="Sun H."/>
            <person name="Tritt A."/>
            <person name="Yoshinaga Y."/>
            <person name="Zwiers L.-H."/>
            <person name="Turgeon B."/>
            <person name="Goodwin S."/>
            <person name="Spatafora J."/>
            <person name="Crous P."/>
            <person name="Grigoriev I."/>
        </authorList>
    </citation>
    <scope>NUCLEOTIDE SEQUENCE</scope>
    <source>
        <strain evidence="3">ATCC 36951</strain>
    </source>
</reference>
<sequence length="902" mass="96004">MPKLLLEALASCLLIRTGLAVENSNGDALTPSQSPTPGLGNYILHGLGRAFSGSPTPAASMSTSTVATTSDPGPPPWTVSVPKSNIAWSGDFNPDYVTHAQSCWDVYTSWYASWYASSISGKTTIINSTSLATFTTSSTIYPAGNISTYKLCDGTPRAHYSPSTTVFVTTLTEVFSNIVKTTSPVIPEPQCRPNQDDCAVLYYGTNLTDYSDRDFARVRLYGACGDPLDSTFPCLIQGGPVQLLYFPVTTTGGGLCGPDGTIVTPTSAPKPITTLGTTLFPDSVYISFETLYAAYRPFTGPGGAAAQIGPTFSNTIMAFKSQEISTNCYATWWNQTQTSIPGYGPGTQLNFADLNSPVSASAYECQNQCLDYSVPYTGGEYVTQYLQPNWCETILDNFNPLIAVPTRLRDMVPEWKKCKFWSPRQANVIFDPPQALTEASLEAKPTAPPGYSNPSPSPTPTPPVALPTGTAEQENVPSSPESANQPPASTGLQSQEGVTLPNQSPASSPSDPPTDPSPSQQHDSPAGTTIIAGSRTITASFPSDATNVALVEGTTLSPGGSAISIDGQMVSMGSQGLVAVDAVSSKADSTTSSLSSSSSRDITSAPAQISTTPSSSPATTSSGAAHKILHSSDLIVNNQPQRISWRLPIAKIIRDTELPMPSTLSTAARFEFRHVSHGGHDKVCVLVDLIPILCLQDSNRAFHTKHRTKIPQTRLRDPLSLMINMRTHILTQEIQRSGLAVGGFPSLAEGLPVFSPVRAETDGGGGSETFACVDGLRSLGGGEVSSRVRFDARAAGQPGCVVAALSQPQGRNLLRKTHLRQRKIQPMLAQHRPQVLRERKIPQIDHLVIDSLEERSTRPSETDEIARVQVAFDHAQDLCGEFLESALEAAGHPGCEDGVQTC</sequence>
<organism evidence="3 4">
    <name type="scientific">Zasmidium cellare ATCC 36951</name>
    <dbReference type="NCBI Taxonomy" id="1080233"/>
    <lineage>
        <taxon>Eukaryota</taxon>
        <taxon>Fungi</taxon>
        <taxon>Dikarya</taxon>
        <taxon>Ascomycota</taxon>
        <taxon>Pezizomycotina</taxon>
        <taxon>Dothideomycetes</taxon>
        <taxon>Dothideomycetidae</taxon>
        <taxon>Mycosphaerellales</taxon>
        <taxon>Mycosphaerellaceae</taxon>
        <taxon>Zasmidium</taxon>
    </lineage>
</organism>
<evidence type="ECO:0000313" key="4">
    <source>
        <dbReference type="Proteomes" id="UP000799537"/>
    </source>
</evidence>
<keyword evidence="2" id="KW-0732">Signal</keyword>
<evidence type="ECO:0000256" key="1">
    <source>
        <dbReference type="SAM" id="MobiDB-lite"/>
    </source>
</evidence>
<evidence type="ECO:0000313" key="3">
    <source>
        <dbReference type="EMBL" id="KAF2167171.1"/>
    </source>
</evidence>
<dbReference type="GeneID" id="54565960"/>
<feature type="region of interest" description="Disordered" evidence="1">
    <location>
        <begin position="55"/>
        <end position="76"/>
    </location>
</feature>